<keyword evidence="3" id="KW-0540">Nuclease</keyword>
<keyword evidence="1" id="KW-0963">Cytoplasm</keyword>
<dbReference type="GO" id="GO:0005829">
    <property type="term" value="C:cytosol"/>
    <property type="evidence" value="ECO:0007669"/>
    <property type="project" value="TreeGrafter"/>
</dbReference>
<dbReference type="SUPFAM" id="SSF53098">
    <property type="entry name" value="Ribonuclease H-like"/>
    <property type="match status" value="1"/>
</dbReference>
<protein>
    <recommendedName>
        <fullName evidence="5">YqgF/RNase H-like domain-containing protein</fullName>
    </recommendedName>
</protein>
<dbReference type="AlphaFoldDB" id="A0A382P208"/>
<dbReference type="SMART" id="SM00732">
    <property type="entry name" value="YqgFc"/>
    <property type="match status" value="1"/>
</dbReference>
<dbReference type="EMBL" id="UINC01104355">
    <property type="protein sequence ID" value="SVC67434.1"/>
    <property type="molecule type" value="Genomic_DNA"/>
</dbReference>
<gene>
    <name evidence="6" type="ORF">METZ01_LOCUS320288</name>
</gene>
<evidence type="ECO:0000313" key="6">
    <source>
        <dbReference type="EMBL" id="SVC67434.1"/>
    </source>
</evidence>
<dbReference type="GO" id="GO:0016787">
    <property type="term" value="F:hydrolase activity"/>
    <property type="evidence" value="ECO:0007669"/>
    <property type="project" value="UniProtKB-KW"/>
</dbReference>
<sequence>MKRIIGIDYGEVRVGISLSDLTQTIAKPFRTVSYKNLDDLLTQLKEIIIENEVDKLVVGIPYNMKGEDTKQTLKVKEFISFLESNLSYDIALIDERLSSIEAEKTMHKMNIKTGHNKSDIDKIAASVILQEYLDSCHD</sequence>
<reference evidence="6" key="1">
    <citation type="submission" date="2018-05" db="EMBL/GenBank/DDBJ databases">
        <authorList>
            <person name="Lanie J.A."/>
            <person name="Ng W.-L."/>
            <person name="Kazmierczak K.M."/>
            <person name="Andrzejewski T.M."/>
            <person name="Davidsen T.M."/>
            <person name="Wayne K.J."/>
            <person name="Tettelin H."/>
            <person name="Glass J.I."/>
            <person name="Rusch D."/>
            <person name="Podicherti R."/>
            <person name="Tsui H.-C.T."/>
            <person name="Winkler M.E."/>
        </authorList>
    </citation>
    <scope>NUCLEOTIDE SEQUENCE</scope>
</reference>
<evidence type="ECO:0000259" key="5">
    <source>
        <dbReference type="SMART" id="SM00732"/>
    </source>
</evidence>
<dbReference type="PANTHER" id="PTHR33317">
    <property type="entry name" value="POLYNUCLEOTIDYL TRANSFERASE, RIBONUCLEASE H-LIKE SUPERFAMILY PROTEIN"/>
    <property type="match status" value="1"/>
</dbReference>
<evidence type="ECO:0000256" key="1">
    <source>
        <dbReference type="ARBA" id="ARBA00022490"/>
    </source>
</evidence>
<dbReference type="InterPro" id="IPR005227">
    <property type="entry name" value="YqgF"/>
</dbReference>
<proteinExistence type="inferred from homology"/>
<dbReference type="Pfam" id="PF03652">
    <property type="entry name" value="RuvX"/>
    <property type="match status" value="1"/>
</dbReference>
<feature type="domain" description="YqgF/RNase H-like" evidence="5">
    <location>
        <begin position="2"/>
        <end position="102"/>
    </location>
</feature>
<keyword evidence="2" id="KW-0690">Ribosome biogenesis</keyword>
<dbReference type="Gene3D" id="3.30.420.140">
    <property type="entry name" value="YqgF/RNase H-like domain"/>
    <property type="match status" value="1"/>
</dbReference>
<evidence type="ECO:0000256" key="4">
    <source>
        <dbReference type="ARBA" id="ARBA00022801"/>
    </source>
</evidence>
<dbReference type="CDD" id="cd16964">
    <property type="entry name" value="YqgF"/>
    <property type="match status" value="1"/>
</dbReference>
<dbReference type="GO" id="GO:0000967">
    <property type="term" value="P:rRNA 5'-end processing"/>
    <property type="evidence" value="ECO:0007669"/>
    <property type="project" value="TreeGrafter"/>
</dbReference>
<dbReference type="GO" id="GO:0004518">
    <property type="term" value="F:nuclease activity"/>
    <property type="evidence" value="ECO:0007669"/>
    <property type="project" value="UniProtKB-KW"/>
</dbReference>
<evidence type="ECO:0000256" key="2">
    <source>
        <dbReference type="ARBA" id="ARBA00022517"/>
    </source>
</evidence>
<accession>A0A382P208</accession>
<dbReference type="InterPro" id="IPR012337">
    <property type="entry name" value="RNaseH-like_sf"/>
</dbReference>
<name>A0A382P208_9ZZZZ</name>
<organism evidence="6">
    <name type="scientific">marine metagenome</name>
    <dbReference type="NCBI Taxonomy" id="408172"/>
    <lineage>
        <taxon>unclassified sequences</taxon>
        <taxon>metagenomes</taxon>
        <taxon>ecological metagenomes</taxon>
    </lineage>
</organism>
<dbReference type="InterPro" id="IPR037027">
    <property type="entry name" value="YqgF/RNaseH-like_dom_sf"/>
</dbReference>
<dbReference type="NCBIfam" id="TIGR00250">
    <property type="entry name" value="RNAse_H_YqgF"/>
    <property type="match status" value="1"/>
</dbReference>
<evidence type="ECO:0000256" key="3">
    <source>
        <dbReference type="ARBA" id="ARBA00022722"/>
    </source>
</evidence>
<keyword evidence="4" id="KW-0378">Hydrolase</keyword>
<dbReference type="PANTHER" id="PTHR33317:SF4">
    <property type="entry name" value="POLYNUCLEOTIDYL TRANSFERASE, RIBONUCLEASE H-LIKE SUPERFAMILY PROTEIN"/>
    <property type="match status" value="1"/>
</dbReference>
<dbReference type="InterPro" id="IPR006641">
    <property type="entry name" value="YqgF/RNaseH-like_dom"/>
</dbReference>
<dbReference type="HAMAP" id="MF_00651">
    <property type="entry name" value="Nuclease_YqgF"/>
    <property type="match status" value="1"/>
</dbReference>